<dbReference type="PANTHER" id="PTHR22916">
    <property type="entry name" value="GLYCOSYLTRANSFERASE"/>
    <property type="match status" value="1"/>
</dbReference>
<feature type="domain" description="Glycosyltransferase 2-like" evidence="3">
    <location>
        <begin position="6"/>
        <end position="176"/>
    </location>
</feature>
<name>G2SQ06_LIGR2</name>
<evidence type="ECO:0000256" key="2">
    <source>
        <dbReference type="ARBA" id="ARBA00022679"/>
    </source>
</evidence>
<dbReference type="Pfam" id="PF00535">
    <property type="entry name" value="Glycos_transf_2"/>
    <property type="match status" value="1"/>
</dbReference>
<dbReference type="STRING" id="1069534.LRC_00990"/>
<sequence>MQEKVSIIVPVYNAEMYLDDCIRSILKQDYDNSEILLVDDGSTDSSAEIAKKYAKKYDYIYYFYQENSGAAVARNCGLEHACGKYIMFVDADDLLKSNILHELVNNIQKDDCDIVACGCTVFDDAGQSDEHFFEESFSSTEKGKSFFFEQLIDLSKHHPGTVTTAIGVPWGKLYRKSFLDKYELRFDCNLKRAQDNIFNMYAFENANNISYYDKCLYMYRKDHISAFKNTPEQLYSVLEARKDFFKLYPDRLTKELKVLYKNEVLLYLFVSLLRSIPDEITDKDLLRLCHLEIYNSIVNDCDIKTKWRWMCYLVRNNKVRTLRFVFNFLEGMRSAKHRIQEGVRRCF</sequence>
<dbReference type="PANTHER" id="PTHR22916:SF51">
    <property type="entry name" value="GLYCOSYLTRANSFERASE EPSH-RELATED"/>
    <property type="match status" value="1"/>
</dbReference>
<evidence type="ECO:0000313" key="5">
    <source>
        <dbReference type="Proteomes" id="UP000001279"/>
    </source>
</evidence>
<protein>
    <submittedName>
        <fullName evidence="4">Glycosyltransferase</fullName>
    </submittedName>
</protein>
<dbReference type="Proteomes" id="UP000001279">
    <property type="component" value="Chromosome"/>
</dbReference>
<dbReference type="Gene3D" id="3.90.550.10">
    <property type="entry name" value="Spore Coat Polysaccharide Biosynthesis Protein SpsA, Chain A"/>
    <property type="match status" value="1"/>
</dbReference>
<dbReference type="GeneID" id="29803434"/>
<dbReference type="InterPro" id="IPR001173">
    <property type="entry name" value="Glyco_trans_2-like"/>
</dbReference>
<evidence type="ECO:0000256" key="1">
    <source>
        <dbReference type="ARBA" id="ARBA00022676"/>
    </source>
</evidence>
<dbReference type="HOGENOM" id="CLU_025996_25_0_9"/>
<dbReference type="eggNOG" id="COG0463">
    <property type="taxonomic scope" value="Bacteria"/>
</dbReference>
<dbReference type="EMBL" id="CP003032">
    <property type="protein sequence ID" value="AEN77432.1"/>
    <property type="molecule type" value="Genomic_DNA"/>
</dbReference>
<proteinExistence type="predicted"/>
<evidence type="ECO:0000259" key="3">
    <source>
        <dbReference type="Pfam" id="PF00535"/>
    </source>
</evidence>
<dbReference type="RefSeq" id="WP_014072716.1">
    <property type="nucleotide sequence ID" value="NC_015975.1"/>
</dbReference>
<gene>
    <name evidence="4" type="ordered locus">LRC_00990</name>
</gene>
<dbReference type="InterPro" id="IPR029044">
    <property type="entry name" value="Nucleotide-diphossugar_trans"/>
</dbReference>
<accession>G2SQ06</accession>
<reference evidence="4 5" key="1">
    <citation type="journal article" date="2011" name="Microb. Cell Fact.">
        <title>Genome sequences and comparative genomics of two Lactobacillus ruminis strains from the bovine and human intestinal tracts.</title>
        <authorList>
            <person name="Forde B.M."/>
            <person name="Neville B.A."/>
            <person name="O'Donnell M.M."/>
            <person name="Riboulet-Bisson E."/>
            <person name="Claesson M.J."/>
            <person name="Coghlan A."/>
            <person name="Ross R.P."/>
            <person name="O'Toole P.W."/>
        </authorList>
    </citation>
    <scope>NUCLEOTIDE SEQUENCE [LARGE SCALE GENOMIC DNA]</scope>
    <source>
        <strain evidence="5">ATCC 27782 / RF3</strain>
    </source>
</reference>
<evidence type="ECO:0000313" key="4">
    <source>
        <dbReference type="EMBL" id="AEN77432.1"/>
    </source>
</evidence>
<keyword evidence="1" id="KW-0328">Glycosyltransferase</keyword>
<keyword evidence="2 4" id="KW-0808">Transferase</keyword>
<dbReference type="GO" id="GO:0016757">
    <property type="term" value="F:glycosyltransferase activity"/>
    <property type="evidence" value="ECO:0007669"/>
    <property type="project" value="UniProtKB-KW"/>
</dbReference>
<dbReference type="CDD" id="cd00761">
    <property type="entry name" value="Glyco_tranf_GTA_type"/>
    <property type="match status" value="1"/>
</dbReference>
<keyword evidence="5" id="KW-1185">Reference proteome</keyword>
<dbReference type="SUPFAM" id="SSF53448">
    <property type="entry name" value="Nucleotide-diphospho-sugar transferases"/>
    <property type="match status" value="1"/>
</dbReference>
<organism evidence="4 5">
    <name type="scientific">Ligilactobacillus ruminis (strain ATCC 27782 / RF3)</name>
    <name type="common">Lactobacillus ruminis</name>
    <dbReference type="NCBI Taxonomy" id="1069534"/>
    <lineage>
        <taxon>Bacteria</taxon>
        <taxon>Bacillati</taxon>
        <taxon>Bacillota</taxon>
        <taxon>Bacilli</taxon>
        <taxon>Lactobacillales</taxon>
        <taxon>Lactobacillaceae</taxon>
        <taxon>Ligilactobacillus</taxon>
    </lineage>
</organism>
<dbReference type="PATRIC" id="fig|1069534.5.peg.116"/>
<dbReference type="AlphaFoldDB" id="G2SQ06"/>
<dbReference type="KEGG" id="lrm:LRC_00990"/>